<dbReference type="GO" id="GO:0070210">
    <property type="term" value="C:Rpd3L-Expanded complex"/>
    <property type="evidence" value="ECO:0007669"/>
    <property type="project" value="TreeGrafter"/>
</dbReference>
<dbReference type="SUPFAM" id="SSF57903">
    <property type="entry name" value="FYVE/PHD zinc finger"/>
    <property type="match status" value="1"/>
</dbReference>
<sequence>NGGGAPRLRIPGSGGGSRQQFGAPSGGGSSGRGPQHHQQQQQQQQQYSSAATSPTALTEVSLPTPSTATRTGRGIRCVCDSAGVDHNRDGFMVQCDSCEMWLHGKCINIPKRSMMPSVYICAFCARTPQARAGRSTVPPSALSPLAHKSFTKFR</sequence>
<dbReference type="InterPro" id="IPR019787">
    <property type="entry name" value="Znf_PHD-finger"/>
</dbReference>
<dbReference type="OrthoDB" id="419183at2759"/>
<dbReference type="GO" id="GO:0034967">
    <property type="term" value="C:Set3 complex"/>
    <property type="evidence" value="ECO:0007669"/>
    <property type="project" value="TreeGrafter"/>
</dbReference>
<dbReference type="SMART" id="SM00249">
    <property type="entry name" value="PHD"/>
    <property type="match status" value="1"/>
</dbReference>
<dbReference type="PANTHER" id="PTHR46462:SF3">
    <property type="entry name" value="UPSET, ISOFORM A"/>
    <property type="match status" value="1"/>
</dbReference>
<dbReference type="GO" id="GO:0008270">
    <property type="term" value="F:zinc ion binding"/>
    <property type="evidence" value="ECO:0007669"/>
    <property type="project" value="UniProtKB-KW"/>
</dbReference>
<dbReference type="Gene3D" id="3.30.40.10">
    <property type="entry name" value="Zinc/RING finger domain, C3HC4 (zinc finger)"/>
    <property type="match status" value="1"/>
</dbReference>
<evidence type="ECO:0000256" key="3">
    <source>
        <dbReference type="ARBA" id="ARBA00022833"/>
    </source>
</evidence>
<feature type="region of interest" description="Disordered" evidence="6">
    <location>
        <begin position="1"/>
        <end position="71"/>
    </location>
</feature>
<dbReference type="VEuPathDB" id="FungiDB:MAPG_03029"/>
<keyword evidence="3" id="KW-0862">Zinc</keyword>
<evidence type="ECO:0000259" key="7">
    <source>
        <dbReference type="PROSITE" id="PS50016"/>
    </source>
</evidence>
<dbReference type="PROSITE" id="PS50016">
    <property type="entry name" value="ZF_PHD_2"/>
    <property type="match status" value="1"/>
</dbReference>
<dbReference type="PROSITE" id="PS01359">
    <property type="entry name" value="ZF_PHD_1"/>
    <property type="match status" value="1"/>
</dbReference>
<dbReference type="InterPro" id="IPR001965">
    <property type="entry name" value="Znf_PHD"/>
</dbReference>
<dbReference type="GO" id="GO:0006325">
    <property type="term" value="P:chromatin organization"/>
    <property type="evidence" value="ECO:0007669"/>
    <property type="project" value="UniProtKB-KW"/>
</dbReference>
<keyword evidence="1" id="KW-0479">Metal-binding</keyword>
<protein>
    <recommendedName>
        <fullName evidence="7">PHD-type domain-containing protein</fullName>
    </recommendedName>
</protein>
<dbReference type="AlphaFoldDB" id="A0A0H2TIU8"/>
<proteinExistence type="predicted"/>
<dbReference type="InterPro" id="IPR013083">
    <property type="entry name" value="Znf_RING/FYVE/PHD"/>
</dbReference>
<evidence type="ECO:0000313" key="8">
    <source>
        <dbReference type="EMBL" id="KLU83980.1"/>
    </source>
</evidence>
<evidence type="ECO:0000256" key="4">
    <source>
        <dbReference type="ARBA" id="ARBA00022853"/>
    </source>
</evidence>
<reference evidence="8" key="2">
    <citation type="submission" date="2011-03" db="EMBL/GenBank/DDBJ databases">
        <title>Annotation of Magnaporthe poae ATCC 64411.</title>
        <authorList>
            <person name="Ma L.-J."/>
            <person name="Dead R."/>
            <person name="Young S.K."/>
            <person name="Zeng Q."/>
            <person name="Gargeya S."/>
            <person name="Fitzgerald M."/>
            <person name="Haas B."/>
            <person name="Abouelleil A."/>
            <person name="Alvarado L."/>
            <person name="Arachchi H.M."/>
            <person name="Berlin A."/>
            <person name="Brown A."/>
            <person name="Chapman S.B."/>
            <person name="Chen Z."/>
            <person name="Dunbar C."/>
            <person name="Freedman E."/>
            <person name="Gearin G."/>
            <person name="Gellesch M."/>
            <person name="Goldberg J."/>
            <person name="Griggs A."/>
            <person name="Gujja S."/>
            <person name="Heiman D."/>
            <person name="Howarth C."/>
            <person name="Larson L."/>
            <person name="Lui A."/>
            <person name="MacDonald P.J.P."/>
            <person name="Mehta T."/>
            <person name="Montmayeur A."/>
            <person name="Murphy C."/>
            <person name="Neiman D."/>
            <person name="Pearson M."/>
            <person name="Priest M."/>
            <person name="Roberts A."/>
            <person name="Saif S."/>
            <person name="Shea T."/>
            <person name="Shenoy N."/>
            <person name="Sisk P."/>
            <person name="Stolte C."/>
            <person name="Sykes S."/>
            <person name="Yandava C."/>
            <person name="Wortman J."/>
            <person name="Nusbaum C."/>
            <person name="Birren B."/>
        </authorList>
    </citation>
    <scope>NUCLEOTIDE SEQUENCE</scope>
    <source>
        <strain evidence="8">ATCC 64411</strain>
    </source>
</reference>
<feature type="non-terminal residue" evidence="8">
    <location>
        <position position="1"/>
    </location>
</feature>
<evidence type="ECO:0000256" key="5">
    <source>
        <dbReference type="PROSITE-ProRule" id="PRU00146"/>
    </source>
</evidence>
<organism evidence="8">
    <name type="scientific">Magnaporthiopsis poae (strain ATCC 64411 / 73-15)</name>
    <name type="common">Kentucky bluegrass fungus</name>
    <name type="synonym">Magnaporthe poae</name>
    <dbReference type="NCBI Taxonomy" id="644358"/>
    <lineage>
        <taxon>Eukaryota</taxon>
        <taxon>Fungi</taxon>
        <taxon>Dikarya</taxon>
        <taxon>Ascomycota</taxon>
        <taxon>Pezizomycotina</taxon>
        <taxon>Sordariomycetes</taxon>
        <taxon>Sordariomycetidae</taxon>
        <taxon>Magnaporthales</taxon>
        <taxon>Magnaporthaceae</taxon>
        <taxon>Magnaporthiopsis</taxon>
    </lineage>
</organism>
<reference evidence="8" key="1">
    <citation type="submission" date="2010-05" db="EMBL/GenBank/DDBJ databases">
        <title>The Genome Sequence of Magnaporthe poae strain ATCC 64411.</title>
        <authorList>
            <consortium name="The Broad Institute Genome Sequencing Platform"/>
            <consortium name="Broad Institute Genome Sequencing Center for Infectious Disease"/>
            <person name="Ma L.-J."/>
            <person name="Dead R."/>
            <person name="Young S."/>
            <person name="Zeng Q."/>
            <person name="Koehrsen M."/>
            <person name="Alvarado L."/>
            <person name="Berlin A."/>
            <person name="Chapman S.B."/>
            <person name="Chen Z."/>
            <person name="Freedman E."/>
            <person name="Gellesch M."/>
            <person name="Goldberg J."/>
            <person name="Griggs A."/>
            <person name="Gujja S."/>
            <person name="Heilman E.R."/>
            <person name="Heiman D."/>
            <person name="Hepburn T."/>
            <person name="Howarth C."/>
            <person name="Jen D."/>
            <person name="Larson L."/>
            <person name="Mehta T."/>
            <person name="Neiman D."/>
            <person name="Pearson M."/>
            <person name="Roberts A."/>
            <person name="Saif S."/>
            <person name="Shea T."/>
            <person name="Shenoy N."/>
            <person name="Sisk P."/>
            <person name="Stolte C."/>
            <person name="Sykes S."/>
            <person name="Walk T."/>
            <person name="White J."/>
            <person name="Yandava C."/>
            <person name="Haas B."/>
            <person name="Nusbaum C."/>
            <person name="Birren B."/>
        </authorList>
    </citation>
    <scope>NUCLEOTIDE SEQUENCE</scope>
    <source>
        <strain evidence="8">ATCC 64411</strain>
    </source>
</reference>
<keyword evidence="4" id="KW-0156">Chromatin regulator</keyword>
<dbReference type="EMBL" id="GL876967">
    <property type="protein sequence ID" value="KLU83980.1"/>
    <property type="molecule type" value="Genomic_DNA"/>
</dbReference>
<keyword evidence="2 5" id="KW-0863">Zinc-finger</keyword>
<dbReference type="Pfam" id="PF00628">
    <property type="entry name" value="PHD"/>
    <property type="match status" value="1"/>
</dbReference>
<feature type="domain" description="PHD-type" evidence="7">
    <location>
        <begin position="74"/>
        <end position="127"/>
    </location>
</feature>
<accession>A0A0H2TIU8</accession>
<dbReference type="PANTHER" id="PTHR46462">
    <property type="entry name" value="UPSET, ISOFORM A"/>
    <property type="match status" value="1"/>
</dbReference>
<dbReference type="InterPro" id="IPR019786">
    <property type="entry name" value="Zinc_finger_PHD-type_CS"/>
</dbReference>
<evidence type="ECO:0000256" key="6">
    <source>
        <dbReference type="SAM" id="MobiDB-lite"/>
    </source>
</evidence>
<evidence type="ECO:0000256" key="1">
    <source>
        <dbReference type="ARBA" id="ARBA00022723"/>
    </source>
</evidence>
<name>A0A0H2TIU8_MAGP6</name>
<feature type="compositionally biased region" description="Polar residues" evidence="6">
    <location>
        <begin position="55"/>
        <end position="70"/>
    </location>
</feature>
<feature type="compositionally biased region" description="Low complexity" evidence="6">
    <location>
        <begin position="32"/>
        <end position="54"/>
    </location>
</feature>
<dbReference type="GO" id="GO:0006355">
    <property type="term" value="P:regulation of DNA-templated transcription"/>
    <property type="evidence" value="ECO:0007669"/>
    <property type="project" value="TreeGrafter"/>
</dbReference>
<dbReference type="InterPro" id="IPR011011">
    <property type="entry name" value="Znf_FYVE_PHD"/>
</dbReference>
<evidence type="ECO:0000256" key="2">
    <source>
        <dbReference type="ARBA" id="ARBA00022771"/>
    </source>
</evidence>
<gene>
    <name evidence="8" type="ORF">MAPG_03029</name>
</gene>